<dbReference type="OrthoDB" id="3261690at2759"/>
<evidence type="ECO:0000313" key="3">
    <source>
        <dbReference type="Proteomes" id="UP000294933"/>
    </source>
</evidence>
<dbReference type="EMBL" id="ML170695">
    <property type="protein sequence ID" value="TDL13350.1"/>
    <property type="molecule type" value="Genomic_DNA"/>
</dbReference>
<keyword evidence="3" id="KW-1185">Reference proteome</keyword>
<dbReference type="VEuPathDB" id="FungiDB:BD410DRAFT_810629"/>
<reference evidence="2 3" key="1">
    <citation type="submission" date="2018-06" db="EMBL/GenBank/DDBJ databases">
        <title>A transcriptomic atlas of mushroom development highlights an independent origin of complex multicellularity.</title>
        <authorList>
            <consortium name="DOE Joint Genome Institute"/>
            <person name="Krizsan K."/>
            <person name="Almasi E."/>
            <person name="Merenyi Z."/>
            <person name="Sahu N."/>
            <person name="Viragh M."/>
            <person name="Koszo T."/>
            <person name="Mondo S."/>
            <person name="Kiss B."/>
            <person name="Balint B."/>
            <person name="Kues U."/>
            <person name="Barry K."/>
            <person name="Hegedus J.C."/>
            <person name="Henrissat B."/>
            <person name="Johnson J."/>
            <person name="Lipzen A."/>
            <person name="Ohm R."/>
            <person name="Nagy I."/>
            <person name="Pangilinan J."/>
            <person name="Yan J."/>
            <person name="Xiong Y."/>
            <person name="Grigoriev I.V."/>
            <person name="Hibbett D.S."/>
            <person name="Nagy L.G."/>
        </authorList>
    </citation>
    <scope>NUCLEOTIDE SEQUENCE [LARGE SCALE GENOMIC DNA]</scope>
    <source>
        <strain evidence="2 3">SZMC22713</strain>
    </source>
</reference>
<feature type="non-terminal residue" evidence="2">
    <location>
        <position position="1"/>
    </location>
</feature>
<feature type="compositionally biased region" description="Acidic residues" evidence="1">
    <location>
        <begin position="321"/>
        <end position="340"/>
    </location>
</feature>
<accession>A0A4Y7PG65</accession>
<dbReference type="Proteomes" id="UP000294933">
    <property type="component" value="Unassembled WGS sequence"/>
</dbReference>
<protein>
    <submittedName>
        <fullName evidence="2">Uncharacterized protein</fullName>
    </submittedName>
</protein>
<sequence>LLIEKCEEDLSFGKGAFFLHQYRGMKATTTHNPNNEEEARNALKDLFQDMHISMLEDAKWWVDVGMEVHVPGKAVLWRVDSHFALIQHFLDADEATAARNVKEGQCYCVDLTAHLTALGGFRLRPTKVGTFGHRVAYVQAYTTDKALTYHPDGKTHAKNITMKEAIRPNSEGSIPYVEQVYHAYSSALEKKLTAASRIEMRVELQYAQADLHMFSPALIKDTVVCIPRRVWWTFKLMRATAAGLLLKWQNEGPKSLRKEKNALGLTLALVHLLNALNNRPYAGQGIPELYRFILPLTYYAMPPERVRIYADEPTILPEPEREGEEEEEEEDEDEDEGNDDEVVEVDPEVIQFADDGSVPIVANGLFFIRAPIRLADKAAPVPRLSNTRAKIGWDVVEKLSEARKDTIFAMIDKTQPPGEVRRGWGASNKKFARGWMRNMDEGDQPEPSRFNHINPANYPAVRLTQHDGGSDMGTDDEDEDEPDIKELLNTIWRSMLINVAYKCVTRRNGDKWIKFPHGGSAAVKEEFYSTLDVSSRLQGFRYVASDYRQWDDNFHRMFPTDPNHKMYGEKKQGWGQVSWIKDWRRLVQDWPTDKIEKVKRQIKKQFDNLSWMVMTRSDRLWDSREDGAAKSMKLVARGEMRKNAPHVIINPKYRAKDVK</sequence>
<evidence type="ECO:0000313" key="2">
    <source>
        <dbReference type="EMBL" id="TDL13350.1"/>
    </source>
</evidence>
<name>A0A4Y7PG65_9AGAM</name>
<gene>
    <name evidence="2" type="ORF">BD410DRAFT_810629</name>
</gene>
<organism evidence="2 3">
    <name type="scientific">Rickenella mellea</name>
    <dbReference type="NCBI Taxonomy" id="50990"/>
    <lineage>
        <taxon>Eukaryota</taxon>
        <taxon>Fungi</taxon>
        <taxon>Dikarya</taxon>
        <taxon>Basidiomycota</taxon>
        <taxon>Agaricomycotina</taxon>
        <taxon>Agaricomycetes</taxon>
        <taxon>Hymenochaetales</taxon>
        <taxon>Rickenellaceae</taxon>
        <taxon>Rickenella</taxon>
    </lineage>
</organism>
<feature type="region of interest" description="Disordered" evidence="1">
    <location>
        <begin position="312"/>
        <end position="340"/>
    </location>
</feature>
<evidence type="ECO:0000256" key="1">
    <source>
        <dbReference type="SAM" id="MobiDB-lite"/>
    </source>
</evidence>
<dbReference type="AlphaFoldDB" id="A0A4Y7PG65"/>
<proteinExistence type="predicted"/>